<reference evidence="2 3" key="1">
    <citation type="submission" date="2024-02" db="EMBL/GenBank/DDBJ databases">
        <authorList>
            <person name="Chen Y."/>
            <person name="Shah S."/>
            <person name="Dougan E. K."/>
            <person name="Thang M."/>
            <person name="Chan C."/>
        </authorList>
    </citation>
    <scope>NUCLEOTIDE SEQUENCE [LARGE SCALE GENOMIC DNA]</scope>
</reference>
<dbReference type="Proteomes" id="UP001642464">
    <property type="component" value="Unassembled WGS sequence"/>
</dbReference>
<keyword evidence="3" id="KW-1185">Reference proteome</keyword>
<sequence>MRAKPWLALLPWLALVSAEPDEGGILPLPSGGTPSLHPEIPGFHSFRPEVQLPDYECQFLPEDWYELKQNFVGSLNFFREFGAVRFQSETDEEQLGDLQIWLNYAVAFSDHNWSVRDCPFANFIRRLYLWSLCTIVAPRRRIWVPKAGIGMGCHTVITSSGRPPESLCAKSSVGQLSGELGAFGDEHGGSPNATRNVK</sequence>
<organism evidence="2 3">
    <name type="scientific">Durusdinium trenchii</name>
    <dbReference type="NCBI Taxonomy" id="1381693"/>
    <lineage>
        <taxon>Eukaryota</taxon>
        <taxon>Sar</taxon>
        <taxon>Alveolata</taxon>
        <taxon>Dinophyceae</taxon>
        <taxon>Suessiales</taxon>
        <taxon>Symbiodiniaceae</taxon>
        <taxon>Durusdinium</taxon>
    </lineage>
</organism>
<dbReference type="EMBL" id="CAXAMM010017668">
    <property type="protein sequence ID" value="CAK9041647.1"/>
    <property type="molecule type" value="Genomic_DNA"/>
</dbReference>
<keyword evidence="1" id="KW-0732">Signal</keyword>
<evidence type="ECO:0000313" key="2">
    <source>
        <dbReference type="EMBL" id="CAK9041647.1"/>
    </source>
</evidence>
<name>A0ABP0LTI3_9DINO</name>
<gene>
    <name evidence="2" type="ORF">SCF082_LOCUS24027</name>
</gene>
<feature type="chain" id="PRO_5045155622" evidence="1">
    <location>
        <begin position="19"/>
        <end position="198"/>
    </location>
</feature>
<feature type="signal peptide" evidence="1">
    <location>
        <begin position="1"/>
        <end position="18"/>
    </location>
</feature>
<proteinExistence type="predicted"/>
<evidence type="ECO:0000313" key="3">
    <source>
        <dbReference type="Proteomes" id="UP001642464"/>
    </source>
</evidence>
<evidence type="ECO:0000256" key="1">
    <source>
        <dbReference type="SAM" id="SignalP"/>
    </source>
</evidence>
<accession>A0ABP0LTI3</accession>
<protein>
    <submittedName>
        <fullName evidence="2">Uncharacterized protein</fullName>
    </submittedName>
</protein>
<comment type="caution">
    <text evidence="2">The sequence shown here is derived from an EMBL/GenBank/DDBJ whole genome shotgun (WGS) entry which is preliminary data.</text>
</comment>